<dbReference type="InParanoid" id="A0A663DRA3"/>
<keyword evidence="3 10" id="KW-0812">Transmembrane</keyword>
<dbReference type="Pfam" id="PF01529">
    <property type="entry name" value="DHHC"/>
    <property type="match status" value="1"/>
</dbReference>
<accession>A0A663DRA3</accession>
<feature type="binding site" evidence="9">
    <location>
        <position position="614"/>
    </location>
    <ligand>
        <name>Zn(2+)</name>
        <dbReference type="ChEBI" id="CHEBI:29105"/>
    </ligand>
</feature>
<dbReference type="GO" id="GO:0008479">
    <property type="term" value="F:tRNA-guanosine(34) queuine transglycosylase activity"/>
    <property type="evidence" value="ECO:0007669"/>
    <property type="project" value="UniProtKB-UniRule"/>
</dbReference>
<keyword evidence="10" id="KW-0012">Acyltransferase</keyword>
<evidence type="ECO:0000256" key="8">
    <source>
        <dbReference type="ARBA" id="ARBA00023136"/>
    </source>
</evidence>
<comment type="similarity">
    <text evidence="10">Belongs to the DHHC palmitoyltransferase family.</text>
</comment>
<comment type="subunit">
    <text evidence="9">Heterodimer of a catalytic subunit QTRT1 and an accessory subunit QTRT2.</text>
</comment>
<evidence type="ECO:0000313" key="13">
    <source>
        <dbReference type="Ensembl" id="ENSACCP00020002412.1"/>
    </source>
</evidence>
<gene>
    <name evidence="9 13" type="primary">QTRT2</name>
</gene>
<feature type="transmembrane region" description="Helical" evidence="10">
    <location>
        <begin position="83"/>
        <end position="109"/>
    </location>
</feature>
<dbReference type="SUPFAM" id="SSF51713">
    <property type="entry name" value="tRNA-guanine transglycosylase"/>
    <property type="match status" value="1"/>
</dbReference>
<dbReference type="GO" id="GO:0019706">
    <property type="term" value="F:protein-cysteine S-palmitoyltransferase activity"/>
    <property type="evidence" value="ECO:0007669"/>
    <property type="project" value="UniProtKB-EC"/>
</dbReference>
<dbReference type="Ensembl" id="ENSACCT00020002489.1">
    <property type="protein sequence ID" value="ENSACCP00020002412.1"/>
    <property type="gene ID" value="ENSACCG00020001669.1"/>
</dbReference>
<dbReference type="Proteomes" id="UP000472275">
    <property type="component" value="Chromosome 7"/>
</dbReference>
<evidence type="ECO:0000256" key="7">
    <source>
        <dbReference type="ARBA" id="ARBA00022989"/>
    </source>
</evidence>
<keyword evidence="14" id="KW-1185">Reference proteome</keyword>
<protein>
    <recommendedName>
        <fullName evidence="9">Queuine tRNA-ribosyltransferase accessory subunit 2</fullName>
    </recommendedName>
    <alternativeName>
        <fullName evidence="9">Queuine tRNA-ribosyltransferase domain-containing protein 1</fullName>
    </alternativeName>
</protein>
<feature type="binding site" evidence="9">
    <location>
        <position position="609"/>
    </location>
    <ligand>
        <name>Zn(2+)</name>
        <dbReference type="ChEBI" id="CHEBI:29105"/>
    </ligand>
</feature>
<reference evidence="13" key="1">
    <citation type="submission" date="2025-08" db="UniProtKB">
        <authorList>
            <consortium name="Ensembl"/>
        </authorList>
    </citation>
    <scope>IDENTIFICATION</scope>
</reference>
<evidence type="ECO:0000313" key="14">
    <source>
        <dbReference type="Proteomes" id="UP000472275"/>
    </source>
</evidence>
<comment type="cofactor">
    <cofactor evidence="9">
        <name>Zn(2+)</name>
        <dbReference type="ChEBI" id="CHEBI:29105"/>
    </cofactor>
    <text evidence="9">Binds 1 zinc ion per subunit.</text>
</comment>
<dbReference type="GeneTree" id="ENSGT00530000063679"/>
<dbReference type="InterPro" id="IPR050852">
    <property type="entry name" value="Queuine_tRNA-ribosyltrfase"/>
</dbReference>
<evidence type="ECO:0000256" key="10">
    <source>
        <dbReference type="RuleBase" id="RU079119"/>
    </source>
</evidence>
<evidence type="ECO:0000259" key="12">
    <source>
        <dbReference type="Pfam" id="PF01702"/>
    </source>
</evidence>
<keyword evidence="6 9" id="KW-0862">Zinc</keyword>
<keyword evidence="5 9" id="KW-0479">Metal-binding</keyword>
<evidence type="ECO:0000256" key="4">
    <source>
        <dbReference type="ARBA" id="ARBA00022694"/>
    </source>
</evidence>
<dbReference type="InterPro" id="IPR028592">
    <property type="entry name" value="QTRTD1"/>
</dbReference>
<dbReference type="InterPro" id="IPR036511">
    <property type="entry name" value="TGT-like_sf"/>
</dbReference>
<keyword evidence="9" id="KW-1000">Mitochondrion outer membrane</keyword>
<evidence type="ECO:0000256" key="1">
    <source>
        <dbReference type="ARBA" id="ARBA00004141"/>
    </source>
</evidence>
<evidence type="ECO:0000256" key="3">
    <source>
        <dbReference type="ARBA" id="ARBA00022692"/>
    </source>
</evidence>
<organism evidence="13 14">
    <name type="scientific">Aquila chrysaetos chrysaetos</name>
    <dbReference type="NCBI Taxonomy" id="223781"/>
    <lineage>
        <taxon>Eukaryota</taxon>
        <taxon>Metazoa</taxon>
        <taxon>Chordata</taxon>
        <taxon>Craniata</taxon>
        <taxon>Vertebrata</taxon>
        <taxon>Euteleostomi</taxon>
        <taxon>Archelosauria</taxon>
        <taxon>Archosauria</taxon>
        <taxon>Dinosauria</taxon>
        <taxon>Saurischia</taxon>
        <taxon>Theropoda</taxon>
        <taxon>Coelurosauria</taxon>
        <taxon>Aves</taxon>
        <taxon>Neognathae</taxon>
        <taxon>Neoaves</taxon>
        <taxon>Telluraves</taxon>
        <taxon>Accipitrimorphae</taxon>
        <taxon>Accipitriformes</taxon>
        <taxon>Accipitridae</taxon>
        <taxon>Accipitrinae</taxon>
        <taxon>Aquila</taxon>
    </lineage>
</organism>
<sequence>MEEPLCCCEYVDRRGRRNHLAACCCDCEDLDEGCERWLTCKSLAPGTLERIADTVADRVRVPWFAGAVKINVSLVPPLVLLPVLLHVAALHFLLGLVILTSLPVLVLWYYYLTHRRKERTLFFLSLGLFSLGYMYYVFLQEVVPRGHVGYSQVVALTCGLILMLAALSRAKTDPGYLPIPASNEKSSHQGLPNKSVRGSSNGLRGVTVSGTASGRAVNGEAKGYSRMSAGEPEGVKKDWCTKCQLVRPARAGHCRLCGRCVRRLDHHCVWINSCVGEQNHQAFILALSFFMLTSVYGITLTLHTICRGRTPFVALFYCPGAYSDYRAELHEVLEEYKEGAAKFIGMPDAVLYCSLLDPVTPCPSGYNTNKTVSLWGNSGRMEMTASKFMDIQRAIQPDWFQCISDGDTVSGEGGRKRAKKSVDRSLSFLDVCLQLLEKSPELQGSVMFGAIEGGDILEERLRSARETAKRPVGGFLLDGFQGCAMAKETKLKLIASVTAELPEDKPRIIHGVGKPDEVLECIERGVDIFESFFPFQVTERGCALVFSYDCHPDPEAAVLKQNGGQDLEKNGAEEDQDEISKADPEMTPFEIFLKDKRYQDDFGPLLEGCTCYCCQRHTRAYVHHLLVTNELLAGVLLMMHNFQHYFSFFGAIRDALRDNKLDQLKKLVFRQVLQGPANVKPGQ</sequence>
<dbReference type="GO" id="GO:0005741">
    <property type="term" value="C:mitochondrial outer membrane"/>
    <property type="evidence" value="ECO:0007669"/>
    <property type="project" value="UniProtKB-SubCell"/>
</dbReference>
<keyword evidence="2 9" id="KW-0963">Cytoplasm</keyword>
<comment type="domain">
    <text evidence="10">The DHHC domain is required for palmitoyltransferase activity.</text>
</comment>
<dbReference type="PROSITE" id="PS50216">
    <property type="entry name" value="DHHC"/>
    <property type="match status" value="1"/>
</dbReference>
<evidence type="ECO:0000259" key="11">
    <source>
        <dbReference type="Pfam" id="PF01529"/>
    </source>
</evidence>
<feature type="transmembrane region" description="Helical" evidence="10">
    <location>
        <begin position="282"/>
        <end position="302"/>
    </location>
</feature>
<evidence type="ECO:0000256" key="9">
    <source>
        <dbReference type="HAMAP-Rule" id="MF_03043"/>
    </source>
</evidence>
<dbReference type="PANTHER" id="PTHR46064:SF1">
    <property type="entry name" value="QUEUINE TRNA-RIBOSYLTRANSFERASE ACCESSORY SUBUNIT 2"/>
    <property type="match status" value="1"/>
</dbReference>
<dbReference type="Pfam" id="PF01702">
    <property type="entry name" value="TGT"/>
    <property type="match status" value="1"/>
</dbReference>
<feature type="transmembrane region" description="Helical" evidence="10">
    <location>
        <begin position="121"/>
        <end position="138"/>
    </location>
</feature>
<comment type="subcellular location">
    <subcellularLocation>
        <location evidence="9">Cytoplasm</location>
    </subcellularLocation>
    <subcellularLocation>
        <location evidence="9">Mitochondrion outer membrane</location>
        <topology evidence="9">Peripheral membrane protein</topology>
        <orientation evidence="9">Cytoplasmic side</orientation>
    </subcellularLocation>
    <subcellularLocation>
        <location evidence="1">Membrane</location>
        <topology evidence="1">Multi-pass membrane protein</topology>
    </subcellularLocation>
    <text evidence="9">May associate with the mitochondrion outer membrane.</text>
</comment>
<evidence type="ECO:0000256" key="2">
    <source>
        <dbReference type="ARBA" id="ARBA00022490"/>
    </source>
</evidence>
<feature type="transmembrane region" description="Helical" evidence="10">
    <location>
        <begin position="150"/>
        <end position="167"/>
    </location>
</feature>
<dbReference type="Gene3D" id="3.20.20.105">
    <property type="entry name" value="Queuine tRNA-ribosyltransferase-like"/>
    <property type="match status" value="1"/>
</dbReference>
<dbReference type="HAMAP" id="MF_03043">
    <property type="entry name" value="QTRT2"/>
    <property type="match status" value="1"/>
</dbReference>
<comment type="similarity">
    <text evidence="9">Belongs to the queuine tRNA-ribosyltransferase family. QTRT2 subfamily.</text>
</comment>
<comment type="function">
    <text evidence="9">Non-catalytic subunit of the queuine tRNA-ribosyltransferase (TGT) that catalyzes the base-exchange of a guanine (G) residue with queuine (Q) at position 34 (anticodon wobble position) in tRNAs with GU(N) anticodons (tRNA-Asp, -Asn, -His and -Tyr), resulting in the hypermodified nucleoside queuosine (7-(((4,5-cis-dihydroxy-2-cyclopenten-1-yl)amino)methyl)-7-deazaguanosine).</text>
</comment>
<keyword evidence="7 10" id="KW-1133">Transmembrane helix</keyword>
<feature type="binding site" evidence="9">
    <location>
        <position position="611"/>
    </location>
    <ligand>
        <name>Zn(2+)</name>
        <dbReference type="ChEBI" id="CHEBI:29105"/>
    </ligand>
</feature>
<dbReference type="GO" id="GO:0046872">
    <property type="term" value="F:metal ion binding"/>
    <property type="evidence" value="ECO:0007669"/>
    <property type="project" value="UniProtKB-KW"/>
</dbReference>
<feature type="binding site" evidence="9">
    <location>
        <position position="640"/>
    </location>
    <ligand>
        <name>Zn(2+)</name>
        <dbReference type="ChEBI" id="CHEBI:29105"/>
    </ligand>
</feature>
<reference evidence="13" key="2">
    <citation type="submission" date="2025-09" db="UniProtKB">
        <authorList>
            <consortium name="Ensembl"/>
        </authorList>
    </citation>
    <scope>IDENTIFICATION</scope>
</reference>
<dbReference type="NCBIfam" id="TIGR00449">
    <property type="entry name" value="tgt_general"/>
    <property type="match status" value="1"/>
</dbReference>
<evidence type="ECO:0000256" key="6">
    <source>
        <dbReference type="ARBA" id="ARBA00022833"/>
    </source>
</evidence>
<proteinExistence type="inferred from homology"/>
<dbReference type="InterPro" id="IPR001594">
    <property type="entry name" value="Palmitoyltrfase_DHHC"/>
</dbReference>
<dbReference type="PANTHER" id="PTHR46064">
    <property type="entry name" value="QUEUINE TRNA-RIBOSYLTRANSFERASE ACCESSORY SUBUNIT 2"/>
    <property type="match status" value="1"/>
</dbReference>
<dbReference type="GO" id="GO:0006400">
    <property type="term" value="P:tRNA modification"/>
    <property type="evidence" value="ECO:0007669"/>
    <property type="project" value="InterPro"/>
</dbReference>
<dbReference type="AlphaFoldDB" id="A0A663DRA3"/>
<keyword evidence="9" id="KW-0496">Mitochondrion</keyword>
<feature type="domain" description="Palmitoyltransferase DHHC" evidence="11">
    <location>
        <begin position="236"/>
        <end position="308"/>
    </location>
</feature>
<comment type="catalytic activity">
    <reaction evidence="10">
        <text>L-cysteinyl-[protein] + hexadecanoyl-CoA = S-hexadecanoyl-L-cysteinyl-[protein] + CoA</text>
        <dbReference type="Rhea" id="RHEA:36683"/>
        <dbReference type="Rhea" id="RHEA-COMP:10131"/>
        <dbReference type="Rhea" id="RHEA-COMP:11032"/>
        <dbReference type="ChEBI" id="CHEBI:29950"/>
        <dbReference type="ChEBI" id="CHEBI:57287"/>
        <dbReference type="ChEBI" id="CHEBI:57379"/>
        <dbReference type="ChEBI" id="CHEBI:74151"/>
        <dbReference type="EC" id="2.3.1.225"/>
    </reaction>
</comment>
<keyword evidence="10" id="KW-0808">Transferase</keyword>
<name>A0A663DRA3_AQUCH</name>
<feature type="domain" description="tRNA-guanine(15) transglycosylase-like" evidence="12">
    <location>
        <begin position="325"/>
        <end position="671"/>
    </location>
</feature>
<dbReference type="InterPro" id="IPR002616">
    <property type="entry name" value="tRNA_ribo_trans-like"/>
</dbReference>
<keyword evidence="8 9" id="KW-0472">Membrane</keyword>
<keyword evidence="4 9" id="KW-0819">tRNA processing</keyword>
<evidence type="ECO:0000256" key="5">
    <source>
        <dbReference type="ARBA" id="ARBA00022723"/>
    </source>
</evidence>
<dbReference type="FunCoup" id="A0A663DRA3">
    <property type="interactions" value="705"/>
</dbReference>